<evidence type="ECO:0000256" key="1">
    <source>
        <dbReference type="SAM" id="MobiDB-lite"/>
    </source>
</evidence>
<feature type="compositionally biased region" description="Polar residues" evidence="1">
    <location>
        <begin position="477"/>
        <end position="503"/>
    </location>
</feature>
<dbReference type="RefSeq" id="XP_003686729.1">
    <property type="nucleotide sequence ID" value="XM_003686681.1"/>
</dbReference>
<dbReference type="GO" id="GO:0000122">
    <property type="term" value="P:negative regulation of transcription by RNA polymerase II"/>
    <property type="evidence" value="ECO:0007669"/>
    <property type="project" value="EnsemblFungi"/>
</dbReference>
<feature type="region of interest" description="Disordered" evidence="1">
    <location>
        <begin position="436"/>
        <end position="457"/>
    </location>
</feature>
<accession>G8BWZ1</accession>
<feature type="compositionally biased region" description="Low complexity" evidence="1">
    <location>
        <begin position="527"/>
        <end position="547"/>
    </location>
</feature>
<sequence>MDDLDFTSLTGQLKNSNGVIHHQFRSDIFIIRAYKLISQSSVVNGHNMQSVINSPQTSTTTPASTTSSLNNVGSKGMTVSDADNNHSTHSNNSNNNNNNNGGVTSSINNISAQYTTIFVKLAKLYNIIISMGSISDRSSSPKSSMELYQRFKQIIKELDLSYDVSPYAQYFKRIDDGIWQIKEDRELTNDQLWQSITVAILSIYDPRTGQIIYQNRNNFGGKNDINNNDSPNNNFSNNNGIKTNNSPNNIGMNNNGNNGNNNNNNNNNANNNNENNNERNGINSLRTATTNNSPTNFNNDNDNDTQGNDNINKNGNNNINNNDNDITNKGVGNPTINSMLMDASLPQQLQKRLQSISQGMNSRSVNGYYTQPTSPGAYAGFSFNQTEVDPNSQLNYHDPGNVNIWKRKSLSSLDVDTLDDVAVEELLQLTSVNKKQKPNYANGNPNNSNSNAVNVMNFTDGSGNPIFVNSIGSNDFDNSNPVNGNQSMNNHDTKSNFNTATKQPKSKGKARNSRAGVGSRKGKNAKNNSNNNNNNSNSNNNISNSQMNEMNNMASNIMHSDAVSDNMAKQVVSTYNALILEKDQRIIQLERELELQRQETQWLRKMLIEDMGCIRSMLTNIRK</sequence>
<proteinExistence type="predicted"/>
<dbReference type="GO" id="GO:0061629">
    <property type="term" value="F:RNA polymerase II-specific DNA-binding transcription factor binding"/>
    <property type="evidence" value="ECO:0007669"/>
    <property type="project" value="EnsemblFungi"/>
</dbReference>
<dbReference type="GO" id="GO:0060963">
    <property type="term" value="P:positive regulation of ribosomal protein gene transcription by RNA polymerase II"/>
    <property type="evidence" value="ECO:0007669"/>
    <property type="project" value="EnsemblFungi"/>
</dbReference>
<dbReference type="eggNOG" id="ENOG502QU4I">
    <property type="taxonomic scope" value="Eukaryota"/>
</dbReference>
<feature type="compositionally biased region" description="Low complexity" evidence="1">
    <location>
        <begin position="85"/>
        <end position="100"/>
    </location>
</feature>
<dbReference type="EMBL" id="HE612863">
    <property type="protein sequence ID" value="CCE64295.1"/>
    <property type="molecule type" value="Genomic_DNA"/>
</dbReference>
<feature type="compositionally biased region" description="Low complexity" evidence="1">
    <location>
        <begin position="438"/>
        <end position="457"/>
    </location>
</feature>
<dbReference type="Proteomes" id="UP000005666">
    <property type="component" value="Chromosome 8"/>
</dbReference>
<dbReference type="OrthoDB" id="4070640at2759"/>
<dbReference type="AlphaFoldDB" id="G8BWZ1"/>
<dbReference type="OMA" id="AGIMHHQ"/>
<dbReference type="GO" id="GO:0006110">
    <property type="term" value="P:regulation of glycolytic process"/>
    <property type="evidence" value="ECO:0007669"/>
    <property type="project" value="EnsemblFungi"/>
</dbReference>
<evidence type="ECO:0000313" key="3">
    <source>
        <dbReference type="Proteomes" id="UP000005666"/>
    </source>
</evidence>
<feature type="compositionally biased region" description="Low complexity" evidence="1">
    <location>
        <begin position="54"/>
        <end position="68"/>
    </location>
</feature>
<dbReference type="GeneID" id="11534220"/>
<reference evidence="2 3" key="1">
    <citation type="journal article" date="2011" name="Proc. Natl. Acad. Sci. U.S.A.">
        <title>Evolutionary erosion of yeast sex chromosomes by mating-type switching accidents.</title>
        <authorList>
            <person name="Gordon J.L."/>
            <person name="Armisen D."/>
            <person name="Proux-Wera E."/>
            <person name="Oheigeartaigh S.S."/>
            <person name="Byrne K.P."/>
            <person name="Wolfe K.H."/>
        </authorList>
    </citation>
    <scope>NUCLEOTIDE SEQUENCE [LARGE SCALE GENOMIC DNA]</scope>
    <source>
        <strain evidence="3">ATCC 24235 / CBS 4417 / NBRC 1672 / NRRL Y-8282 / UCD 70-5</strain>
    </source>
</reference>
<protein>
    <submittedName>
        <fullName evidence="2">Uncharacterized protein</fullName>
    </submittedName>
</protein>
<gene>
    <name evidence="2" type="primary">TPHA0H00870</name>
    <name evidence="2" type="ordered locus">TPHA_0H00870</name>
</gene>
<dbReference type="GO" id="GO:0005635">
    <property type="term" value="C:nuclear envelope"/>
    <property type="evidence" value="ECO:0007669"/>
    <property type="project" value="EnsemblFungi"/>
</dbReference>
<organism evidence="2 3">
    <name type="scientific">Tetrapisispora phaffii (strain ATCC 24235 / CBS 4417 / NBRC 1672 / NRRL Y-8282 / UCD 70-5)</name>
    <name type="common">Yeast</name>
    <name type="synonym">Fabospora phaffii</name>
    <dbReference type="NCBI Taxonomy" id="1071381"/>
    <lineage>
        <taxon>Eukaryota</taxon>
        <taxon>Fungi</taxon>
        <taxon>Dikarya</taxon>
        <taxon>Ascomycota</taxon>
        <taxon>Saccharomycotina</taxon>
        <taxon>Saccharomycetes</taxon>
        <taxon>Saccharomycetales</taxon>
        <taxon>Saccharomycetaceae</taxon>
        <taxon>Tetrapisispora</taxon>
    </lineage>
</organism>
<name>G8BWZ1_TETPH</name>
<dbReference type="GO" id="GO:0003712">
    <property type="term" value="F:transcription coregulator activity"/>
    <property type="evidence" value="ECO:0007669"/>
    <property type="project" value="EnsemblFungi"/>
</dbReference>
<feature type="region of interest" description="Disordered" evidence="1">
    <location>
        <begin position="222"/>
        <end position="329"/>
    </location>
</feature>
<dbReference type="GO" id="GO:0060196">
    <property type="term" value="P:positive regulation of antisense RNA transcription"/>
    <property type="evidence" value="ECO:0007669"/>
    <property type="project" value="EnsemblFungi"/>
</dbReference>
<keyword evidence="3" id="KW-1185">Reference proteome</keyword>
<dbReference type="HOGENOM" id="CLU_023702_0_0_1"/>
<dbReference type="KEGG" id="tpf:TPHA_0H00870"/>
<feature type="region of interest" description="Disordered" evidence="1">
    <location>
        <begin position="53"/>
        <end position="100"/>
    </location>
</feature>
<evidence type="ECO:0000313" key="2">
    <source>
        <dbReference type="EMBL" id="CCE64295.1"/>
    </source>
</evidence>
<feature type="region of interest" description="Disordered" evidence="1">
    <location>
        <begin position="477"/>
        <end position="547"/>
    </location>
</feature>